<keyword evidence="1" id="KW-0472">Membrane</keyword>
<dbReference type="Proteomes" id="UP000824246">
    <property type="component" value="Unassembled WGS sequence"/>
</dbReference>
<keyword evidence="1" id="KW-1133">Transmembrane helix</keyword>
<sequence length="119" mass="13809">MKREDDILKKIGRESGYKVPDGYFEQFVSRMNAELPERELPEPVHPSLWQRLKPYVYMAAMFAGIWLMVKVFVAPQAEKATVMAENTTLEEVEDDAIDDYMMASIDEYTIFETLFADSQ</sequence>
<organism evidence="2 3">
    <name type="scientific">Candidatus Barnesiella excrementipullorum</name>
    <dbReference type="NCBI Taxonomy" id="2838479"/>
    <lineage>
        <taxon>Bacteria</taxon>
        <taxon>Pseudomonadati</taxon>
        <taxon>Bacteroidota</taxon>
        <taxon>Bacteroidia</taxon>
        <taxon>Bacteroidales</taxon>
        <taxon>Barnesiellaceae</taxon>
        <taxon>Barnesiella</taxon>
    </lineage>
</organism>
<evidence type="ECO:0000313" key="3">
    <source>
        <dbReference type="Proteomes" id="UP000824246"/>
    </source>
</evidence>
<evidence type="ECO:0000256" key="1">
    <source>
        <dbReference type="SAM" id="Phobius"/>
    </source>
</evidence>
<feature type="transmembrane region" description="Helical" evidence="1">
    <location>
        <begin position="55"/>
        <end position="73"/>
    </location>
</feature>
<protein>
    <submittedName>
        <fullName evidence="2">Uncharacterized protein</fullName>
    </submittedName>
</protein>
<gene>
    <name evidence="2" type="ORF">H9982_07345</name>
</gene>
<dbReference type="EMBL" id="DXFB01000192">
    <property type="protein sequence ID" value="HIX46021.1"/>
    <property type="molecule type" value="Genomic_DNA"/>
</dbReference>
<accession>A0A9D1VSF5</accession>
<evidence type="ECO:0000313" key="2">
    <source>
        <dbReference type="EMBL" id="HIX46021.1"/>
    </source>
</evidence>
<comment type="caution">
    <text evidence="2">The sequence shown here is derived from an EMBL/GenBank/DDBJ whole genome shotgun (WGS) entry which is preliminary data.</text>
</comment>
<keyword evidence="1" id="KW-0812">Transmembrane</keyword>
<name>A0A9D1VSF5_9BACT</name>
<proteinExistence type="predicted"/>
<reference evidence="2" key="2">
    <citation type="submission" date="2021-04" db="EMBL/GenBank/DDBJ databases">
        <authorList>
            <person name="Gilroy R."/>
        </authorList>
    </citation>
    <scope>NUCLEOTIDE SEQUENCE</scope>
    <source>
        <strain evidence="2">ChiHjej12B11-16260</strain>
    </source>
</reference>
<dbReference type="AlphaFoldDB" id="A0A9D1VSF5"/>
<reference evidence="2" key="1">
    <citation type="journal article" date="2021" name="PeerJ">
        <title>Extensive microbial diversity within the chicken gut microbiome revealed by metagenomics and culture.</title>
        <authorList>
            <person name="Gilroy R."/>
            <person name="Ravi A."/>
            <person name="Getino M."/>
            <person name="Pursley I."/>
            <person name="Horton D.L."/>
            <person name="Alikhan N.F."/>
            <person name="Baker D."/>
            <person name="Gharbi K."/>
            <person name="Hall N."/>
            <person name="Watson M."/>
            <person name="Adriaenssens E.M."/>
            <person name="Foster-Nyarko E."/>
            <person name="Jarju S."/>
            <person name="Secka A."/>
            <person name="Antonio M."/>
            <person name="Oren A."/>
            <person name="Chaudhuri R.R."/>
            <person name="La Ragione R."/>
            <person name="Hildebrand F."/>
            <person name="Pallen M.J."/>
        </authorList>
    </citation>
    <scope>NUCLEOTIDE SEQUENCE</scope>
    <source>
        <strain evidence="2">ChiHjej12B11-16260</strain>
    </source>
</reference>